<proteinExistence type="predicted"/>
<organism evidence="1 2">
    <name type="scientific">Fibrella aestuarina BUZ 2</name>
    <dbReference type="NCBI Taxonomy" id="1166018"/>
    <lineage>
        <taxon>Bacteria</taxon>
        <taxon>Pseudomonadati</taxon>
        <taxon>Bacteroidota</taxon>
        <taxon>Cytophagia</taxon>
        <taxon>Cytophagales</taxon>
        <taxon>Spirosomataceae</taxon>
        <taxon>Fibrella</taxon>
    </lineage>
</organism>
<sequence length="59" mass="6661">MGPKGVGIYFLERKVGSGVVFVRSAQLRLVRQTRRNIGYYLETAQLIVGVSAQSYDRQQ</sequence>
<dbReference type="KEGG" id="fae:FAES_3407"/>
<reference evidence="1 2" key="1">
    <citation type="journal article" date="2012" name="J. Bacteriol.">
        <title>Genome Sequence of Fibrella aestuarina BUZ 2T, a Filamentous Marine Bacterium.</title>
        <authorList>
            <person name="Filippini M."/>
            <person name="Qi W."/>
            <person name="Blom J."/>
            <person name="Goesmann A."/>
            <person name="Smits T.H."/>
            <person name="Bagheri H.C."/>
        </authorList>
    </citation>
    <scope>NUCLEOTIDE SEQUENCE [LARGE SCALE GENOMIC DNA]</scope>
    <source>
        <strain evidence="2">BUZ 2T</strain>
    </source>
</reference>
<dbReference type="EMBL" id="HE796683">
    <property type="protein sequence ID" value="CCH01415.1"/>
    <property type="molecule type" value="Genomic_DNA"/>
</dbReference>
<dbReference type="AlphaFoldDB" id="I0KBB2"/>
<keyword evidence="2" id="KW-1185">Reference proteome</keyword>
<dbReference type="STRING" id="1166018.FAES_3407"/>
<evidence type="ECO:0000313" key="1">
    <source>
        <dbReference type="EMBL" id="CCH01415.1"/>
    </source>
</evidence>
<dbReference type="HOGENOM" id="CLU_2953696_0_0_10"/>
<dbReference type="Proteomes" id="UP000011058">
    <property type="component" value="Chromosome"/>
</dbReference>
<name>I0KBB2_9BACT</name>
<evidence type="ECO:0000313" key="2">
    <source>
        <dbReference type="Proteomes" id="UP000011058"/>
    </source>
</evidence>
<gene>
    <name evidence="1" type="ORF">FAES_3407</name>
</gene>
<protein>
    <submittedName>
        <fullName evidence="1">Uncharacterized protein</fullName>
    </submittedName>
</protein>
<accession>I0KBB2</accession>